<dbReference type="PANTHER" id="PTHR43798:SF33">
    <property type="entry name" value="HYDROLASE, PUTATIVE (AFU_ORTHOLOGUE AFUA_2G14860)-RELATED"/>
    <property type="match status" value="1"/>
</dbReference>
<accession>A0A481Z557</accession>
<dbReference type="EMBL" id="MK500440">
    <property type="protein sequence ID" value="QBK89770.1"/>
    <property type="molecule type" value="Genomic_DNA"/>
</dbReference>
<dbReference type="SUPFAM" id="SSF53474">
    <property type="entry name" value="alpha/beta-Hydrolases"/>
    <property type="match status" value="1"/>
</dbReference>
<dbReference type="Gene3D" id="3.40.50.1820">
    <property type="entry name" value="alpha/beta hydrolase"/>
    <property type="match status" value="1"/>
</dbReference>
<proteinExistence type="predicted"/>
<dbReference type="PANTHER" id="PTHR43798">
    <property type="entry name" value="MONOACYLGLYCEROL LIPASE"/>
    <property type="match status" value="1"/>
</dbReference>
<protein>
    <submittedName>
        <fullName evidence="2">Haloalkane dehalogenase</fullName>
    </submittedName>
</protein>
<dbReference type="InterPro" id="IPR029058">
    <property type="entry name" value="AB_hydrolase_fold"/>
</dbReference>
<dbReference type="GO" id="GO:0047372">
    <property type="term" value="F:monoacylglycerol lipase activity"/>
    <property type="evidence" value="ECO:0007669"/>
    <property type="project" value="TreeGrafter"/>
</dbReference>
<dbReference type="InterPro" id="IPR000073">
    <property type="entry name" value="AB_hydrolase_1"/>
</dbReference>
<organism evidence="2">
    <name type="scientific">Pithovirus LCPAC101</name>
    <dbReference type="NCBI Taxonomy" id="2506586"/>
    <lineage>
        <taxon>Viruses</taxon>
        <taxon>Pithoviruses</taxon>
    </lineage>
</organism>
<name>A0A481Z557_9VIRU</name>
<dbReference type="Pfam" id="PF00561">
    <property type="entry name" value="Abhydrolase_1"/>
    <property type="match status" value="1"/>
</dbReference>
<evidence type="ECO:0000313" key="2">
    <source>
        <dbReference type="EMBL" id="QBK89770.1"/>
    </source>
</evidence>
<evidence type="ECO:0000259" key="1">
    <source>
        <dbReference type="Pfam" id="PF00561"/>
    </source>
</evidence>
<reference evidence="2" key="1">
    <citation type="journal article" date="2019" name="MBio">
        <title>Virus Genomes from Deep Sea Sediments Expand the Ocean Megavirome and Support Independent Origins of Viral Gigantism.</title>
        <authorList>
            <person name="Backstrom D."/>
            <person name="Yutin N."/>
            <person name="Jorgensen S.L."/>
            <person name="Dharamshi J."/>
            <person name="Homa F."/>
            <person name="Zaremba-Niedwiedzka K."/>
            <person name="Spang A."/>
            <person name="Wolf Y.I."/>
            <person name="Koonin E.V."/>
            <person name="Ettema T.J."/>
        </authorList>
    </citation>
    <scope>NUCLEOTIDE SEQUENCE</scope>
</reference>
<feature type="domain" description="AB hydrolase-1" evidence="1">
    <location>
        <begin position="83"/>
        <end position="375"/>
    </location>
</feature>
<dbReference type="InterPro" id="IPR050266">
    <property type="entry name" value="AB_hydrolase_sf"/>
</dbReference>
<dbReference type="GO" id="GO:0046464">
    <property type="term" value="P:acylglycerol catabolic process"/>
    <property type="evidence" value="ECO:0007669"/>
    <property type="project" value="TreeGrafter"/>
</dbReference>
<dbReference type="GO" id="GO:0016020">
    <property type="term" value="C:membrane"/>
    <property type="evidence" value="ECO:0007669"/>
    <property type="project" value="TreeGrafter"/>
</dbReference>
<sequence>MKKLLIDDFLFDTFNSKRIRTKPRFLDISLYGDYVADELKFWSIDYSDIGINKSFVGEDGGIHDRLKIAYSVFEPKNITKIIPTIILFHGVPVNRREWYDVAILLSRFMRVITVDLLGMGDSSKPLDFEDDDGYSYWKWRVHATIYKNMINDFKVTNPGWFINGKIFMGANDWGTGMVQKYVEMFGEEDLHGALIASAISLDGYWVQHIGSLKALKDLPYPSDTFTVESVRFQGVLTSLLETMFHNTPDIQNQYSMALMQDPYVEISYSDVNKNPDNTIYKSHAVRVLAQQASYALGNGELLPHHSTKNSNGIYFTKFNIPILMIWGKNDKMMPEGQVQKFSNIFHVVNYARYINNIPSNLTFSKQIIKDAGHFAASDQPEIFADSVIHWVRDIIGSEYLNTAYVGMTEIARQDEDHVISSLNKLYEKK</sequence>
<gene>
    <name evidence="2" type="ORF">LCPAC101_00530</name>
</gene>